<evidence type="ECO:0000313" key="1">
    <source>
        <dbReference type="EMBL" id="QCE15121.1"/>
    </source>
</evidence>
<reference evidence="1 2" key="1">
    <citation type="submission" date="2019-04" db="EMBL/GenBank/DDBJ databases">
        <title>An improved genome assembly and genetic linkage map for asparagus bean, Vigna unguiculata ssp. sesquipedialis.</title>
        <authorList>
            <person name="Xia Q."/>
            <person name="Zhang R."/>
            <person name="Dong Y."/>
        </authorList>
    </citation>
    <scope>NUCLEOTIDE SEQUENCE [LARGE SCALE GENOMIC DNA]</scope>
    <source>
        <tissue evidence="1">Leaf</tissue>
    </source>
</reference>
<organism evidence="1 2">
    <name type="scientific">Vigna unguiculata</name>
    <name type="common">Cowpea</name>
    <dbReference type="NCBI Taxonomy" id="3917"/>
    <lineage>
        <taxon>Eukaryota</taxon>
        <taxon>Viridiplantae</taxon>
        <taxon>Streptophyta</taxon>
        <taxon>Embryophyta</taxon>
        <taxon>Tracheophyta</taxon>
        <taxon>Spermatophyta</taxon>
        <taxon>Magnoliopsida</taxon>
        <taxon>eudicotyledons</taxon>
        <taxon>Gunneridae</taxon>
        <taxon>Pentapetalae</taxon>
        <taxon>rosids</taxon>
        <taxon>fabids</taxon>
        <taxon>Fabales</taxon>
        <taxon>Fabaceae</taxon>
        <taxon>Papilionoideae</taxon>
        <taxon>50 kb inversion clade</taxon>
        <taxon>NPAAA clade</taxon>
        <taxon>indigoferoid/millettioid clade</taxon>
        <taxon>Phaseoleae</taxon>
        <taxon>Vigna</taxon>
    </lineage>
</organism>
<dbReference type="AlphaFoldDB" id="A0A4D6NQB6"/>
<keyword evidence="2" id="KW-1185">Reference proteome</keyword>
<dbReference type="Proteomes" id="UP000501690">
    <property type="component" value="Linkage Group LG11"/>
</dbReference>
<proteinExistence type="predicted"/>
<evidence type="ECO:0000313" key="2">
    <source>
        <dbReference type="Proteomes" id="UP000501690"/>
    </source>
</evidence>
<name>A0A4D6NQB6_VIGUN</name>
<gene>
    <name evidence="1" type="ORF">DEO72_LG11g2129</name>
</gene>
<accession>A0A4D6NQB6</accession>
<sequence>MAEGAGSNICSQPYPTSRDWKVQRKGKLVSPAVRLATVEAANSQSWLVVEVRQRAQREGSYEDKDLVEKKRNRVREHCGFDGGRRLRRWSASSTLALAGHE</sequence>
<dbReference type="EMBL" id="CP039355">
    <property type="protein sequence ID" value="QCE15121.1"/>
    <property type="molecule type" value="Genomic_DNA"/>
</dbReference>
<protein>
    <submittedName>
        <fullName evidence="1">Uncharacterized protein</fullName>
    </submittedName>
</protein>